<sequence>MERRGVGDPADGKAFAGDTLFHAHAHVPAWHTAPPSAVACASRMETAARLWHRQRS</sequence>
<reference evidence="1" key="1">
    <citation type="submission" date="2024-07" db="EMBL/GenBank/DDBJ databases">
        <authorList>
            <person name="Yu S.T."/>
        </authorList>
    </citation>
    <scope>NUCLEOTIDE SEQUENCE</scope>
    <source>
        <strain evidence="1">R35</strain>
    </source>
</reference>
<proteinExistence type="predicted"/>
<dbReference type="EMBL" id="CP163440">
    <property type="protein sequence ID" value="XDQ59884.1"/>
    <property type="molecule type" value="Genomic_DNA"/>
</dbReference>
<dbReference type="RefSeq" id="WP_369254746.1">
    <property type="nucleotide sequence ID" value="NZ_CP163440.1"/>
</dbReference>
<dbReference type="AlphaFoldDB" id="A0AB39S3G1"/>
<accession>A0AB39S3G1</accession>
<organism evidence="1">
    <name type="scientific">Streptomyces sp. R35</name>
    <dbReference type="NCBI Taxonomy" id="3238630"/>
    <lineage>
        <taxon>Bacteria</taxon>
        <taxon>Bacillati</taxon>
        <taxon>Actinomycetota</taxon>
        <taxon>Actinomycetes</taxon>
        <taxon>Kitasatosporales</taxon>
        <taxon>Streptomycetaceae</taxon>
        <taxon>Streptomyces</taxon>
    </lineage>
</organism>
<evidence type="ECO:0000313" key="1">
    <source>
        <dbReference type="EMBL" id="XDQ59884.1"/>
    </source>
</evidence>
<name>A0AB39S3G1_9ACTN</name>
<gene>
    <name evidence="1" type="ORF">AB5J50_03440</name>
</gene>
<protein>
    <submittedName>
        <fullName evidence="1">Uncharacterized protein</fullName>
    </submittedName>
</protein>